<organism evidence="2 3">
    <name type="scientific">Acidipropionibacterium acidipropionici (strain ATCC 4875 / DSM 20272 / JCM 6432 / NBRC 12425 / NCIMB 8070 / 4)</name>
    <name type="common">Propionibacterium acidipropionici</name>
    <dbReference type="NCBI Taxonomy" id="1171373"/>
    <lineage>
        <taxon>Bacteria</taxon>
        <taxon>Bacillati</taxon>
        <taxon>Actinomycetota</taxon>
        <taxon>Actinomycetes</taxon>
        <taxon>Propionibacteriales</taxon>
        <taxon>Propionibacteriaceae</taxon>
        <taxon>Acidipropionibacterium</taxon>
    </lineage>
</organism>
<dbReference type="EMBL" id="CP003493">
    <property type="protein sequence ID" value="AFV89377.1"/>
    <property type="molecule type" value="Genomic_DNA"/>
</dbReference>
<keyword evidence="1" id="KW-0472">Membrane</keyword>
<keyword evidence="1" id="KW-0812">Transmembrane</keyword>
<keyword evidence="1" id="KW-1133">Transmembrane helix</keyword>
<dbReference type="KEGG" id="pbo:PACID_15640"/>
<gene>
    <name evidence="2" type="ordered locus">PACID_15640</name>
</gene>
<evidence type="ECO:0000313" key="3">
    <source>
        <dbReference type="Proteomes" id="UP000000214"/>
    </source>
</evidence>
<sequence length="42" mass="4675">MMWHVILWAGIILVAVIVATIAVVLTATAAVMLRDMWQGRRP</sequence>
<dbReference type="HOGENOM" id="CLU_3256148_0_0_11"/>
<dbReference type="Proteomes" id="UP000000214">
    <property type="component" value="Chromosome"/>
</dbReference>
<accession>K7S486</accession>
<evidence type="ECO:0000256" key="1">
    <source>
        <dbReference type="SAM" id="Phobius"/>
    </source>
</evidence>
<dbReference type="PATRIC" id="fig|1171373.8.peg.1548"/>
<proteinExistence type="predicted"/>
<dbReference type="STRING" id="1171373.PACID_15640"/>
<reference evidence="2 3" key="1">
    <citation type="journal article" date="2012" name="BMC Genomics">
        <title>The genome sequence of Propionibacterium acidipropionici provides insights into its biotechnological and industrial potential.</title>
        <authorList>
            <person name="Parizzi L.P."/>
            <person name="Grassi M.C."/>
            <person name="Llerena L.A."/>
            <person name="Carazzolle M.F."/>
            <person name="Queiroz V.L."/>
            <person name="Lunardi I."/>
            <person name="Zeidler A.F."/>
            <person name="Teixeira P.J."/>
            <person name="Mieczkowski P."/>
            <person name="Rincones J."/>
            <person name="Pereira G.A."/>
        </authorList>
    </citation>
    <scope>NUCLEOTIDE SEQUENCE [LARGE SCALE GENOMIC DNA]</scope>
    <source>
        <strain evidence="3">ATCC 4875 / DSM 20272 / JCM 6432 / NBRC 12425 / NCIMB 8070</strain>
    </source>
</reference>
<feature type="transmembrane region" description="Helical" evidence="1">
    <location>
        <begin position="6"/>
        <end position="33"/>
    </location>
</feature>
<dbReference type="AlphaFoldDB" id="K7S486"/>
<name>K7S486_ACIA4</name>
<protein>
    <submittedName>
        <fullName evidence="2">Uncharacterized protein</fullName>
    </submittedName>
</protein>
<evidence type="ECO:0000313" key="2">
    <source>
        <dbReference type="EMBL" id="AFV89377.1"/>
    </source>
</evidence>